<keyword evidence="1" id="KW-0732">Signal</keyword>
<organism evidence="3 4">
    <name type="scientific">Pseudorhodoferax soli</name>
    <dbReference type="NCBI Taxonomy" id="545864"/>
    <lineage>
        <taxon>Bacteria</taxon>
        <taxon>Pseudomonadati</taxon>
        <taxon>Pseudomonadota</taxon>
        <taxon>Betaproteobacteria</taxon>
        <taxon>Burkholderiales</taxon>
        <taxon>Comamonadaceae</taxon>
    </lineage>
</organism>
<dbReference type="RefSeq" id="WP_114469701.1">
    <property type="nucleotide sequence ID" value="NZ_QPJK01000006.1"/>
</dbReference>
<protein>
    <recommendedName>
        <fullName evidence="2">PepSY domain-containing protein</fullName>
    </recommendedName>
</protein>
<reference evidence="3 4" key="1">
    <citation type="submission" date="2018-07" db="EMBL/GenBank/DDBJ databases">
        <title>Genomic Encyclopedia of Type Strains, Phase IV (KMG-IV): sequencing the most valuable type-strain genomes for metagenomic binning, comparative biology and taxonomic classification.</title>
        <authorList>
            <person name="Goeker M."/>
        </authorList>
    </citation>
    <scope>NUCLEOTIDE SEQUENCE [LARGE SCALE GENOMIC DNA]</scope>
    <source>
        <strain evidence="3 4">DSM 21634</strain>
    </source>
</reference>
<evidence type="ECO:0000313" key="3">
    <source>
        <dbReference type="EMBL" id="RCW69284.1"/>
    </source>
</evidence>
<dbReference type="EMBL" id="QPJK01000006">
    <property type="protein sequence ID" value="RCW69284.1"/>
    <property type="molecule type" value="Genomic_DNA"/>
</dbReference>
<evidence type="ECO:0000256" key="1">
    <source>
        <dbReference type="SAM" id="SignalP"/>
    </source>
</evidence>
<accession>A0A368XTE3</accession>
<gene>
    <name evidence="3" type="ORF">DES41_106155</name>
</gene>
<dbReference type="OrthoDB" id="9180865at2"/>
<dbReference type="Pfam" id="PF13670">
    <property type="entry name" value="PepSY_2"/>
    <property type="match status" value="1"/>
</dbReference>
<sequence length="90" mass="10374">MKTLFIRALPLALALVAGNALAHGNVTCSKYPKAEWRSHTELQDKLVKDGWTVRRMEKTETCYEVYGKDPQGKRVEAFFDPKTFERVEEK</sequence>
<dbReference type="AlphaFoldDB" id="A0A368XTE3"/>
<feature type="domain" description="PepSY" evidence="2">
    <location>
        <begin position="8"/>
        <end position="90"/>
    </location>
</feature>
<feature type="signal peptide" evidence="1">
    <location>
        <begin position="1"/>
        <end position="22"/>
    </location>
</feature>
<evidence type="ECO:0000259" key="2">
    <source>
        <dbReference type="Pfam" id="PF13670"/>
    </source>
</evidence>
<keyword evidence="4" id="KW-1185">Reference proteome</keyword>
<evidence type="ECO:0000313" key="4">
    <source>
        <dbReference type="Proteomes" id="UP000252884"/>
    </source>
</evidence>
<dbReference type="InterPro" id="IPR025711">
    <property type="entry name" value="PepSY"/>
</dbReference>
<feature type="chain" id="PRO_5016746421" description="PepSY domain-containing protein" evidence="1">
    <location>
        <begin position="23"/>
        <end position="90"/>
    </location>
</feature>
<name>A0A368XTE3_9BURK</name>
<proteinExistence type="predicted"/>
<comment type="caution">
    <text evidence="3">The sequence shown here is derived from an EMBL/GenBank/DDBJ whole genome shotgun (WGS) entry which is preliminary data.</text>
</comment>
<dbReference type="Proteomes" id="UP000252884">
    <property type="component" value="Unassembled WGS sequence"/>
</dbReference>